<keyword evidence="2" id="KW-0647">Proteasome</keyword>
<comment type="similarity">
    <text evidence="1">Belongs to the proteasome subunit S11 family.</text>
</comment>
<gene>
    <name evidence="4" type="ORF">PBIL07802_LOCUS20991</name>
</gene>
<dbReference type="SUPFAM" id="SSF46785">
    <property type="entry name" value="Winged helix' DNA-binding domain"/>
    <property type="match status" value="1"/>
</dbReference>
<name>A0A7S3DIZ3_9EUKA</name>
<evidence type="ECO:0000313" key="4">
    <source>
        <dbReference type="EMBL" id="CAE0258725.1"/>
    </source>
</evidence>
<dbReference type="GO" id="GO:0006511">
    <property type="term" value="P:ubiquitin-dependent protein catabolic process"/>
    <property type="evidence" value="ECO:0007669"/>
    <property type="project" value="TreeGrafter"/>
</dbReference>
<evidence type="ECO:0000256" key="1">
    <source>
        <dbReference type="ARBA" id="ARBA00006207"/>
    </source>
</evidence>
<dbReference type="Pfam" id="PF22037">
    <property type="entry name" value="PSD13_N"/>
    <property type="match status" value="1"/>
</dbReference>
<dbReference type="InterPro" id="IPR054179">
    <property type="entry name" value="PSD13_N"/>
</dbReference>
<dbReference type="InterPro" id="IPR000717">
    <property type="entry name" value="PCI_dom"/>
</dbReference>
<evidence type="ECO:0000256" key="2">
    <source>
        <dbReference type="ARBA" id="ARBA00022942"/>
    </source>
</evidence>
<reference evidence="4" key="1">
    <citation type="submission" date="2021-01" db="EMBL/GenBank/DDBJ databases">
        <authorList>
            <person name="Corre E."/>
            <person name="Pelletier E."/>
            <person name="Niang G."/>
            <person name="Scheremetjew M."/>
            <person name="Finn R."/>
            <person name="Kale V."/>
            <person name="Holt S."/>
            <person name="Cochrane G."/>
            <person name="Meng A."/>
            <person name="Brown T."/>
            <person name="Cohen L."/>
        </authorList>
    </citation>
    <scope>NUCLEOTIDE SEQUENCE</scope>
    <source>
        <strain evidence="4">NIES-2562</strain>
    </source>
</reference>
<evidence type="ECO:0000259" key="3">
    <source>
        <dbReference type="SMART" id="SM00088"/>
    </source>
</evidence>
<dbReference type="SMART" id="SM00088">
    <property type="entry name" value="PINT"/>
    <property type="match status" value="1"/>
</dbReference>
<dbReference type="InterPro" id="IPR036390">
    <property type="entry name" value="WH_DNA-bd_sf"/>
</dbReference>
<dbReference type="GO" id="GO:0005198">
    <property type="term" value="F:structural molecule activity"/>
    <property type="evidence" value="ECO:0007669"/>
    <property type="project" value="TreeGrafter"/>
</dbReference>
<dbReference type="PANTHER" id="PTHR10539">
    <property type="entry name" value="26S PROTEASOME NON-ATPASE REGULATORY SUBUNIT 13"/>
    <property type="match status" value="1"/>
</dbReference>
<dbReference type="Pfam" id="PF01399">
    <property type="entry name" value="PCI"/>
    <property type="match status" value="1"/>
</dbReference>
<dbReference type="GO" id="GO:0005829">
    <property type="term" value="C:cytosol"/>
    <property type="evidence" value="ECO:0007669"/>
    <property type="project" value="TreeGrafter"/>
</dbReference>
<dbReference type="AlphaFoldDB" id="A0A7S3DIZ3"/>
<accession>A0A7S3DIZ3</accession>
<feature type="domain" description="PCI" evidence="3">
    <location>
        <begin position="273"/>
        <end position="366"/>
    </location>
</feature>
<organism evidence="4">
    <name type="scientific">Palpitomonas bilix</name>
    <dbReference type="NCBI Taxonomy" id="652834"/>
    <lineage>
        <taxon>Eukaryota</taxon>
        <taxon>Eukaryota incertae sedis</taxon>
    </lineage>
</organism>
<dbReference type="GO" id="GO:0005634">
    <property type="term" value="C:nucleus"/>
    <property type="evidence" value="ECO:0007669"/>
    <property type="project" value="TreeGrafter"/>
</dbReference>
<protein>
    <recommendedName>
        <fullName evidence="3">PCI domain-containing protein</fullName>
    </recommendedName>
</protein>
<dbReference type="InterPro" id="IPR035298">
    <property type="entry name" value="PSMD13"/>
</dbReference>
<dbReference type="GO" id="GO:0008541">
    <property type="term" value="C:proteasome regulatory particle, lid subcomplex"/>
    <property type="evidence" value="ECO:0007669"/>
    <property type="project" value="TreeGrafter"/>
</dbReference>
<dbReference type="PANTHER" id="PTHR10539:SF0">
    <property type="entry name" value="26S PROTEASOME NON-ATPASE REGULATORY SUBUNIT 13"/>
    <property type="match status" value="1"/>
</dbReference>
<sequence length="386" mass="42997">MAFLPSAAAGVLHDVAGAVPELAPELSELEELFSRKLWHQLTLIVDKIVAAPAVRKTKLGRRLYELFIKSVEKHLKPLKLAEYGCRLASGFDSADELIEFHDDFVAKLQSDKEACAVARLSVAEARVMKGELREADTIIDECENDIRDVGAVEPFVQGRLHVVKAVLAKARGEADEFYRHALQSFAFIPLESFYDSPEQVKLGEDICIAAIIGESTQGFGELIGHPVFEVARQSVNRWLAELVECMNTGDVEGFERVLDAHKERIAREPSLAGKEDKLREKVRLLAAMNLAFSKPPHERVLSFEEISAATGTPVDRVEILLIRAFATKVLKGLIDEPNQNVHITWIKPRVLTVDQVAGLRDRLDAWTGEVDKTVSLLKDQAPEFFQ</sequence>
<dbReference type="EMBL" id="HBIB01032420">
    <property type="protein sequence ID" value="CAE0258725.1"/>
    <property type="molecule type" value="Transcribed_RNA"/>
</dbReference>
<proteinExistence type="inferred from homology"/>